<evidence type="ECO:0000259" key="16">
    <source>
        <dbReference type="PROSITE" id="PS50885"/>
    </source>
</evidence>
<keyword evidence="20" id="KW-1185">Reference proteome</keyword>
<reference evidence="17 19" key="1">
    <citation type="journal article" date="2015" name="Int. J. Syst. Evol. Microbiol.">
        <title>Exiguobacterium enclense sp. nov., isolated from sediment.</title>
        <authorList>
            <person name="Dastager S.G."/>
            <person name="Mawlankar R."/>
            <person name="Sonalkar V.V."/>
            <person name="Thorat M.N."/>
            <person name="Mual P."/>
            <person name="Verma A."/>
            <person name="Krishnamurthi S."/>
            <person name="Tang S.K."/>
            <person name="Li W.J."/>
        </authorList>
    </citation>
    <scope>NUCLEOTIDE SEQUENCE [LARGE SCALE GENOMIC DNA]</scope>
    <source>
        <strain evidence="17 19">NIO-1109</strain>
    </source>
</reference>
<dbReference type="SUPFAM" id="SSF47384">
    <property type="entry name" value="Homodimeric domain of signal transducing histidine kinase"/>
    <property type="match status" value="1"/>
</dbReference>
<dbReference type="GO" id="GO:0005886">
    <property type="term" value="C:plasma membrane"/>
    <property type="evidence" value="ECO:0007669"/>
    <property type="project" value="UniProtKB-SubCell"/>
</dbReference>
<dbReference type="InterPro" id="IPR036097">
    <property type="entry name" value="HisK_dim/P_sf"/>
</dbReference>
<protein>
    <recommendedName>
        <fullName evidence="3">histidine kinase</fullName>
        <ecNumber evidence="3">2.7.13.3</ecNumber>
    </recommendedName>
</protein>
<dbReference type="CDD" id="cd00082">
    <property type="entry name" value="HisKA"/>
    <property type="match status" value="1"/>
</dbReference>
<keyword evidence="5" id="KW-0597">Phosphoprotein</keyword>
<dbReference type="OrthoDB" id="9780718at2"/>
<comment type="caution">
    <text evidence="17">The sequence shown here is derived from an EMBL/GenBank/DDBJ whole genome shotgun (WGS) entry which is preliminary data.</text>
</comment>
<dbReference type="InterPro" id="IPR003661">
    <property type="entry name" value="HisK_dim/P_dom"/>
</dbReference>
<dbReference type="SUPFAM" id="SSF55874">
    <property type="entry name" value="ATPase domain of HSP90 chaperone/DNA topoisomerase II/histidine kinase"/>
    <property type="match status" value="1"/>
</dbReference>
<dbReference type="InterPro" id="IPR003594">
    <property type="entry name" value="HATPase_dom"/>
</dbReference>
<dbReference type="EMBL" id="LNQL01000002">
    <property type="protein sequence ID" value="KSU49065.1"/>
    <property type="molecule type" value="Genomic_DNA"/>
</dbReference>
<dbReference type="PROSITE" id="PS50885">
    <property type="entry name" value="HAMP"/>
    <property type="match status" value="1"/>
</dbReference>
<dbReference type="Gene3D" id="1.10.287.130">
    <property type="match status" value="1"/>
</dbReference>
<keyword evidence="13 14" id="KW-0472">Membrane</keyword>
<dbReference type="SMART" id="SM00388">
    <property type="entry name" value="HisKA"/>
    <property type="match status" value="1"/>
</dbReference>
<evidence type="ECO:0000259" key="15">
    <source>
        <dbReference type="PROSITE" id="PS50109"/>
    </source>
</evidence>
<keyword evidence="8" id="KW-0547">Nucleotide-binding</keyword>
<evidence type="ECO:0000313" key="19">
    <source>
        <dbReference type="Proteomes" id="UP000053797"/>
    </source>
</evidence>
<dbReference type="Pfam" id="PF02518">
    <property type="entry name" value="HATPase_c"/>
    <property type="match status" value="1"/>
</dbReference>
<evidence type="ECO:0000256" key="13">
    <source>
        <dbReference type="ARBA" id="ARBA00023136"/>
    </source>
</evidence>
<dbReference type="InterPro" id="IPR005467">
    <property type="entry name" value="His_kinase_dom"/>
</dbReference>
<dbReference type="EC" id="2.7.13.3" evidence="3"/>
<gene>
    <name evidence="17" type="ORF">AS033_06720</name>
    <name evidence="18" type="ORF">SZL87_07720</name>
</gene>
<dbReference type="GO" id="GO:0005524">
    <property type="term" value="F:ATP binding"/>
    <property type="evidence" value="ECO:0007669"/>
    <property type="project" value="UniProtKB-KW"/>
</dbReference>
<evidence type="ECO:0000256" key="5">
    <source>
        <dbReference type="ARBA" id="ARBA00022553"/>
    </source>
</evidence>
<dbReference type="InterPro" id="IPR036890">
    <property type="entry name" value="HATPase_C_sf"/>
</dbReference>
<keyword evidence="7 14" id="KW-0812">Transmembrane</keyword>
<reference evidence="18 20" key="2">
    <citation type="submission" date="2023-12" db="EMBL/GenBank/DDBJ databases">
        <authorList>
            <person name="Easwaran N."/>
            <person name="Lazarus H.P.S."/>
        </authorList>
    </citation>
    <scope>NUCLEOTIDE SEQUENCE [LARGE SCALE GENOMIC DNA]</scope>
    <source>
        <strain evidence="18 20">VIT-2023</strain>
    </source>
</reference>
<keyword evidence="10" id="KW-0067">ATP-binding</keyword>
<dbReference type="PROSITE" id="PS50109">
    <property type="entry name" value="HIS_KIN"/>
    <property type="match status" value="1"/>
</dbReference>
<evidence type="ECO:0000313" key="18">
    <source>
        <dbReference type="EMBL" id="MEI4462303.1"/>
    </source>
</evidence>
<comment type="subcellular location">
    <subcellularLocation>
        <location evidence="2">Cell membrane</location>
        <topology evidence="2">Multi-pass membrane protein</topology>
    </subcellularLocation>
</comment>
<dbReference type="RefSeq" id="WP_023467382.1">
    <property type="nucleotide sequence ID" value="NZ_FMYN01000002.1"/>
</dbReference>
<dbReference type="AlphaFoldDB" id="A0A0V8GFK5"/>
<dbReference type="GeneID" id="90835902"/>
<name>A0A0V8GFK5_9BACL</name>
<evidence type="ECO:0000256" key="4">
    <source>
        <dbReference type="ARBA" id="ARBA00022475"/>
    </source>
</evidence>
<dbReference type="SMART" id="SM00387">
    <property type="entry name" value="HATPase_c"/>
    <property type="match status" value="1"/>
</dbReference>
<feature type="domain" description="Histidine kinase" evidence="15">
    <location>
        <begin position="242"/>
        <end position="449"/>
    </location>
</feature>
<dbReference type="Gene3D" id="3.30.565.10">
    <property type="entry name" value="Histidine kinase-like ATPase, C-terminal domain"/>
    <property type="match status" value="1"/>
</dbReference>
<dbReference type="PANTHER" id="PTHR45528">
    <property type="entry name" value="SENSOR HISTIDINE KINASE CPXA"/>
    <property type="match status" value="1"/>
</dbReference>
<keyword evidence="6" id="KW-0808">Transferase</keyword>
<dbReference type="SMART" id="SM00304">
    <property type="entry name" value="HAMP"/>
    <property type="match status" value="1"/>
</dbReference>
<evidence type="ECO:0000256" key="7">
    <source>
        <dbReference type="ARBA" id="ARBA00022692"/>
    </source>
</evidence>
<dbReference type="InterPro" id="IPR050398">
    <property type="entry name" value="HssS/ArlS-like"/>
</dbReference>
<evidence type="ECO:0000256" key="9">
    <source>
        <dbReference type="ARBA" id="ARBA00022777"/>
    </source>
</evidence>
<dbReference type="SUPFAM" id="SSF158472">
    <property type="entry name" value="HAMP domain-like"/>
    <property type="match status" value="1"/>
</dbReference>
<dbReference type="Pfam" id="PF00672">
    <property type="entry name" value="HAMP"/>
    <property type="match status" value="1"/>
</dbReference>
<evidence type="ECO:0000313" key="20">
    <source>
        <dbReference type="Proteomes" id="UP001387110"/>
    </source>
</evidence>
<dbReference type="Proteomes" id="UP001387110">
    <property type="component" value="Unassembled WGS sequence"/>
</dbReference>
<dbReference type="Pfam" id="PF00512">
    <property type="entry name" value="HisKA"/>
    <property type="match status" value="1"/>
</dbReference>
<evidence type="ECO:0000256" key="14">
    <source>
        <dbReference type="SAM" id="Phobius"/>
    </source>
</evidence>
<dbReference type="EMBL" id="JBAWKY010000002">
    <property type="protein sequence ID" value="MEI4462303.1"/>
    <property type="molecule type" value="Genomic_DNA"/>
</dbReference>
<dbReference type="GO" id="GO:0000155">
    <property type="term" value="F:phosphorelay sensor kinase activity"/>
    <property type="evidence" value="ECO:0007669"/>
    <property type="project" value="InterPro"/>
</dbReference>
<keyword evidence="4" id="KW-1003">Cell membrane</keyword>
<accession>A0A0V8GFK5</accession>
<proteinExistence type="predicted"/>
<evidence type="ECO:0000256" key="6">
    <source>
        <dbReference type="ARBA" id="ARBA00022679"/>
    </source>
</evidence>
<dbReference type="InterPro" id="IPR003660">
    <property type="entry name" value="HAMP_dom"/>
</dbReference>
<evidence type="ECO:0000256" key="10">
    <source>
        <dbReference type="ARBA" id="ARBA00022840"/>
    </source>
</evidence>
<evidence type="ECO:0000256" key="3">
    <source>
        <dbReference type="ARBA" id="ARBA00012438"/>
    </source>
</evidence>
<evidence type="ECO:0000256" key="2">
    <source>
        <dbReference type="ARBA" id="ARBA00004651"/>
    </source>
</evidence>
<keyword evidence="11 14" id="KW-1133">Transmembrane helix</keyword>
<evidence type="ECO:0000256" key="8">
    <source>
        <dbReference type="ARBA" id="ARBA00022741"/>
    </source>
</evidence>
<feature type="domain" description="HAMP" evidence="16">
    <location>
        <begin position="182"/>
        <end position="234"/>
    </location>
</feature>
<evidence type="ECO:0000256" key="11">
    <source>
        <dbReference type="ARBA" id="ARBA00022989"/>
    </source>
</evidence>
<dbReference type="PANTHER" id="PTHR45528:SF1">
    <property type="entry name" value="SENSOR HISTIDINE KINASE CPXA"/>
    <property type="match status" value="1"/>
</dbReference>
<dbReference type="Proteomes" id="UP000053797">
    <property type="component" value="Unassembled WGS sequence"/>
</dbReference>
<organism evidence="17 19">
    <name type="scientific">Exiguobacterium indicum</name>
    <dbReference type="NCBI Taxonomy" id="296995"/>
    <lineage>
        <taxon>Bacteria</taxon>
        <taxon>Bacillati</taxon>
        <taxon>Bacillota</taxon>
        <taxon>Bacilli</taxon>
        <taxon>Bacillales</taxon>
        <taxon>Bacillales Family XII. Incertae Sedis</taxon>
        <taxon>Exiguobacterium</taxon>
    </lineage>
</organism>
<sequence>MKNRSLGFQIWAMFLLVIVTLSAVILLVIRSSIGNFIDEQVYATLENSEVFFSKDASVIEMLQDNPIEFDRRKQESRSVNILLLSKNGKLYYGGAPQQLINQMYRDAIDQKTVTAKYTTRLDKEDVYYSIRKIEVSGETYYRVSYVWDAYRQELITQLFSKIGFVVIIGSIFTLFIAFWLARRLTHPLVEIEGAVGKIAAQKWDTPLPLDRGDEIGRLARSVDAMRMDLEKQDKAQKSLLQNISHDLKTPIMVIRSYAQSISDGIYPDGDLTGSVSVIDEEAERLEKKVAALLYVTKLDYFELDRSTWDNVDIDRMVHLLKNRFSGTKSLEWHVSGEAGIVLGEGEQLRVALENVMDNAIRYAETRIDIRLSGTSDHVHIEIENDGPPLDASSPLFHQFSRGKEGKFGLGLYIVKRIVERHDGTVAIENRSAGNGVGKVCVIFNFPRHFIEQMENQNESKTEKY</sequence>
<evidence type="ECO:0000313" key="17">
    <source>
        <dbReference type="EMBL" id="KSU49065.1"/>
    </source>
</evidence>
<evidence type="ECO:0000256" key="1">
    <source>
        <dbReference type="ARBA" id="ARBA00000085"/>
    </source>
</evidence>
<feature type="transmembrane region" description="Helical" evidence="14">
    <location>
        <begin position="6"/>
        <end position="29"/>
    </location>
</feature>
<dbReference type="CDD" id="cd06225">
    <property type="entry name" value="HAMP"/>
    <property type="match status" value="1"/>
</dbReference>
<keyword evidence="12" id="KW-0902">Two-component regulatory system</keyword>
<dbReference type="Gene3D" id="6.10.340.10">
    <property type="match status" value="1"/>
</dbReference>
<comment type="catalytic activity">
    <reaction evidence="1">
        <text>ATP + protein L-histidine = ADP + protein N-phospho-L-histidine.</text>
        <dbReference type="EC" id="2.7.13.3"/>
    </reaction>
</comment>
<keyword evidence="9 17" id="KW-0418">Kinase</keyword>
<feature type="transmembrane region" description="Helical" evidence="14">
    <location>
        <begin position="158"/>
        <end position="181"/>
    </location>
</feature>
<evidence type="ECO:0000256" key="12">
    <source>
        <dbReference type="ARBA" id="ARBA00023012"/>
    </source>
</evidence>